<comment type="subcellular location">
    <subcellularLocation>
        <location evidence="1">Cell membrane</location>
        <topology evidence="1">Multi-pass membrane protein</topology>
    </subcellularLocation>
</comment>
<dbReference type="Pfam" id="PF03591">
    <property type="entry name" value="AzlC"/>
    <property type="match status" value="1"/>
</dbReference>
<comment type="similarity">
    <text evidence="2">Belongs to the AzlC family.</text>
</comment>
<dbReference type="Proteomes" id="UP000621436">
    <property type="component" value="Unassembled WGS sequence"/>
</dbReference>
<evidence type="ECO:0000256" key="3">
    <source>
        <dbReference type="ARBA" id="ARBA00022448"/>
    </source>
</evidence>
<keyword evidence="10" id="KW-1185">Reference proteome</keyword>
<dbReference type="RefSeq" id="WP_270454729.1">
    <property type="nucleotide sequence ID" value="NZ_JADPIE010000007.1"/>
</dbReference>
<feature type="transmembrane region" description="Helical" evidence="8">
    <location>
        <begin position="12"/>
        <end position="30"/>
    </location>
</feature>
<sequence>MFYQGVKRALPVAIGYLPIAITFGVVARSADLPSTMIVLMSVMVFAGASQFVAINLIASGAGILGIIITIFFVNLRHILMSATTSEKLKKHNKGWLALMSFGITDESFSIIATDNREDLPRSYVFGLITIPYIAWVFGTAAGVLIGESLPALLESSMEIALYAMFVGLLIPEIKRSNSKLKVVILAVFISSGLSWLPVFNLSEGWIITITTLVSALFAAKFIKVEGDRVVK</sequence>
<gene>
    <name evidence="9" type="ORF">I0Q91_11565</name>
</gene>
<evidence type="ECO:0000256" key="7">
    <source>
        <dbReference type="ARBA" id="ARBA00023136"/>
    </source>
</evidence>
<feature type="transmembrane region" description="Helical" evidence="8">
    <location>
        <begin position="205"/>
        <end position="222"/>
    </location>
</feature>
<dbReference type="InterPro" id="IPR011606">
    <property type="entry name" value="Brnchd-chn_aa_trnsp_permease"/>
</dbReference>
<dbReference type="GO" id="GO:1903785">
    <property type="term" value="P:L-valine transmembrane transport"/>
    <property type="evidence" value="ECO:0007669"/>
    <property type="project" value="TreeGrafter"/>
</dbReference>
<feature type="transmembrane region" description="Helical" evidence="8">
    <location>
        <begin position="182"/>
        <end position="199"/>
    </location>
</feature>
<dbReference type="GO" id="GO:0005886">
    <property type="term" value="C:plasma membrane"/>
    <property type="evidence" value="ECO:0007669"/>
    <property type="project" value="UniProtKB-SubCell"/>
</dbReference>
<name>A0A931AZP0_9FIRM</name>
<evidence type="ECO:0000256" key="5">
    <source>
        <dbReference type="ARBA" id="ARBA00022692"/>
    </source>
</evidence>
<dbReference type="PANTHER" id="PTHR34979">
    <property type="entry name" value="INNER MEMBRANE PROTEIN YGAZ"/>
    <property type="match status" value="1"/>
</dbReference>
<keyword evidence="3" id="KW-0813">Transport</keyword>
<feature type="transmembrane region" description="Helical" evidence="8">
    <location>
        <begin position="151"/>
        <end position="170"/>
    </location>
</feature>
<keyword evidence="6 8" id="KW-1133">Transmembrane helix</keyword>
<evidence type="ECO:0000256" key="2">
    <source>
        <dbReference type="ARBA" id="ARBA00010735"/>
    </source>
</evidence>
<keyword evidence="7 8" id="KW-0472">Membrane</keyword>
<evidence type="ECO:0000256" key="4">
    <source>
        <dbReference type="ARBA" id="ARBA00022475"/>
    </source>
</evidence>
<evidence type="ECO:0000313" key="10">
    <source>
        <dbReference type="Proteomes" id="UP000621436"/>
    </source>
</evidence>
<dbReference type="EMBL" id="JADPIE010000007">
    <property type="protein sequence ID" value="MBF8437723.1"/>
    <property type="molecule type" value="Genomic_DNA"/>
</dbReference>
<accession>A0A931AZP0</accession>
<evidence type="ECO:0000256" key="6">
    <source>
        <dbReference type="ARBA" id="ARBA00022989"/>
    </source>
</evidence>
<reference evidence="9" key="1">
    <citation type="submission" date="2020-11" db="EMBL/GenBank/DDBJ databases">
        <title>Halonatronomonas betainensis gen. nov., sp. nov. a novel haloalkaliphilic representative of the family Halanaerobiacae capable of betaine degradation.</title>
        <authorList>
            <person name="Boltyanskaya Y."/>
            <person name="Kevbrin V."/>
            <person name="Detkova E."/>
            <person name="Grouzdev D.S."/>
            <person name="Koziaeva V."/>
            <person name="Zhilina T."/>
        </authorList>
    </citation>
    <scope>NUCLEOTIDE SEQUENCE</scope>
    <source>
        <strain evidence="9">Z-7014</strain>
    </source>
</reference>
<protein>
    <submittedName>
        <fullName evidence="9">AzlC family ABC transporter permease</fullName>
    </submittedName>
</protein>
<proteinExistence type="inferred from homology"/>
<evidence type="ECO:0000313" key="9">
    <source>
        <dbReference type="EMBL" id="MBF8437723.1"/>
    </source>
</evidence>
<dbReference type="AlphaFoldDB" id="A0A931AZP0"/>
<feature type="transmembrane region" description="Helical" evidence="8">
    <location>
        <begin position="124"/>
        <end position="145"/>
    </location>
</feature>
<dbReference type="PANTHER" id="PTHR34979:SF1">
    <property type="entry name" value="INNER MEMBRANE PROTEIN YGAZ"/>
    <property type="match status" value="1"/>
</dbReference>
<evidence type="ECO:0000256" key="1">
    <source>
        <dbReference type="ARBA" id="ARBA00004651"/>
    </source>
</evidence>
<comment type="caution">
    <text evidence="9">The sequence shown here is derived from an EMBL/GenBank/DDBJ whole genome shotgun (WGS) entry which is preliminary data.</text>
</comment>
<evidence type="ECO:0000256" key="8">
    <source>
        <dbReference type="SAM" id="Phobius"/>
    </source>
</evidence>
<keyword evidence="5 8" id="KW-0812">Transmembrane</keyword>
<organism evidence="9 10">
    <name type="scientific">Halonatronomonas betaini</name>
    <dbReference type="NCBI Taxonomy" id="2778430"/>
    <lineage>
        <taxon>Bacteria</taxon>
        <taxon>Bacillati</taxon>
        <taxon>Bacillota</taxon>
        <taxon>Clostridia</taxon>
        <taxon>Halanaerobiales</taxon>
        <taxon>Halarsenatibacteraceae</taxon>
        <taxon>Halonatronomonas</taxon>
    </lineage>
</organism>
<keyword evidence="4" id="KW-1003">Cell membrane</keyword>